<proteinExistence type="predicted"/>
<name>A0A7X1PNH1_9PSED</name>
<evidence type="ECO:0000313" key="2">
    <source>
        <dbReference type="Proteomes" id="UP000486534"/>
    </source>
</evidence>
<dbReference type="Proteomes" id="UP000486534">
    <property type="component" value="Unassembled WGS sequence"/>
</dbReference>
<reference evidence="1 2" key="1">
    <citation type="submission" date="2019-10" db="EMBL/GenBank/DDBJ databases">
        <title>Pseudomonas dajingensis sp. nov., isolated from the profound head ulcers of farmed Murray cod (Maccullochella peelii peelii).</title>
        <authorList>
            <person name="Liu Y."/>
        </authorList>
    </citation>
    <scope>NUCLEOTIDE SEQUENCE [LARGE SCALE GENOMIC DNA]</scope>
    <source>
        <strain evidence="1 2">MC042</strain>
    </source>
</reference>
<protein>
    <submittedName>
        <fullName evidence="1">Uncharacterized protein</fullName>
    </submittedName>
</protein>
<comment type="caution">
    <text evidence="1">The sequence shown here is derived from an EMBL/GenBank/DDBJ whole genome shotgun (WGS) entry which is preliminary data.</text>
</comment>
<organism evidence="1 2">
    <name type="scientific">Pseudomonas piscis</name>
    <dbReference type="NCBI Taxonomy" id="2614538"/>
    <lineage>
        <taxon>Bacteria</taxon>
        <taxon>Pseudomonadati</taxon>
        <taxon>Pseudomonadota</taxon>
        <taxon>Gammaproteobacteria</taxon>
        <taxon>Pseudomonadales</taxon>
        <taxon>Pseudomonadaceae</taxon>
        <taxon>Pseudomonas</taxon>
    </lineage>
</organism>
<gene>
    <name evidence="1" type="ORF">GDH07_16595</name>
</gene>
<dbReference type="InterPro" id="IPR025975">
    <property type="entry name" value="Polysacc_lyase"/>
</dbReference>
<dbReference type="RefSeq" id="WP_152898227.1">
    <property type="nucleotide sequence ID" value="NZ_WHUV01000002.1"/>
</dbReference>
<dbReference type="Pfam" id="PF14099">
    <property type="entry name" value="Polysacc_lyase"/>
    <property type="match status" value="1"/>
</dbReference>
<dbReference type="Gene3D" id="2.60.120.200">
    <property type="match status" value="1"/>
</dbReference>
<accession>A0A7X1PNH1</accession>
<dbReference type="EMBL" id="WHUV01000002">
    <property type="protein sequence ID" value="MQA54938.1"/>
    <property type="molecule type" value="Genomic_DNA"/>
</dbReference>
<sequence>MRTDTQPGGCVVFRDDFGNGEISVGRPNTNAGGRAWSSMLLDSPGQSSVALVADPAGAEQFVARFVVPDDGRSFGTEIQHKLFQWGRYRYAVSHYIPSTWPRFRQDAIITRWLGHALVGSDGKPRNLHPPIALAVHGLQPHWQLHLYKMLDKDPRRNPLEIHPIRVPLIYDRWNDWVFDITWSRRDEQGETITPGLIVLTLNGERVLRIEGDNNYHQEWPPCFQMGIYKPSWREAERISPARGNPLVVFQKNLVVTRLNVPPHWVAALLLG</sequence>
<dbReference type="AlphaFoldDB" id="A0A7X1PNH1"/>
<evidence type="ECO:0000313" key="1">
    <source>
        <dbReference type="EMBL" id="MQA54938.1"/>
    </source>
</evidence>